<dbReference type="EMBL" id="JAPVEA010000002">
    <property type="protein sequence ID" value="KAJ5461714.1"/>
    <property type="molecule type" value="Genomic_DNA"/>
</dbReference>
<keyword evidence="2" id="KW-1185">Reference proteome</keyword>
<dbReference type="AlphaFoldDB" id="A0AAD6CEL3"/>
<organism evidence="1 2">
    <name type="scientific">Penicillium daleae</name>
    <dbReference type="NCBI Taxonomy" id="63821"/>
    <lineage>
        <taxon>Eukaryota</taxon>
        <taxon>Fungi</taxon>
        <taxon>Dikarya</taxon>
        <taxon>Ascomycota</taxon>
        <taxon>Pezizomycotina</taxon>
        <taxon>Eurotiomycetes</taxon>
        <taxon>Eurotiomycetidae</taxon>
        <taxon>Eurotiales</taxon>
        <taxon>Aspergillaceae</taxon>
        <taxon>Penicillium</taxon>
    </lineage>
</organism>
<accession>A0AAD6CEL3</accession>
<evidence type="ECO:0000313" key="2">
    <source>
        <dbReference type="Proteomes" id="UP001213681"/>
    </source>
</evidence>
<dbReference type="Proteomes" id="UP001213681">
    <property type="component" value="Unassembled WGS sequence"/>
</dbReference>
<dbReference type="RefSeq" id="XP_056770756.1">
    <property type="nucleotide sequence ID" value="XM_056906649.1"/>
</dbReference>
<reference evidence="1" key="2">
    <citation type="journal article" date="2023" name="IMA Fungus">
        <title>Comparative genomic study of the Penicillium genus elucidates a diverse pangenome and 15 lateral gene transfer events.</title>
        <authorList>
            <person name="Petersen C."/>
            <person name="Sorensen T."/>
            <person name="Nielsen M.R."/>
            <person name="Sondergaard T.E."/>
            <person name="Sorensen J.L."/>
            <person name="Fitzpatrick D.A."/>
            <person name="Frisvad J.C."/>
            <person name="Nielsen K.L."/>
        </authorList>
    </citation>
    <scope>NUCLEOTIDE SEQUENCE</scope>
    <source>
        <strain evidence="1">IBT 16125</strain>
    </source>
</reference>
<reference evidence="1" key="1">
    <citation type="submission" date="2022-12" db="EMBL/GenBank/DDBJ databases">
        <authorList>
            <person name="Petersen C."/>
        </authorList>
    </citation>
    <scope>NUCLEOTIDE SEQUENCE</scope>
    <source>
        <strain evidence="1">IBT 16125</strain>
    </source>
</reference>
<dbReference type="GeneID" id="81596892"/>
<proteinExistence type="predicted"/>
<protein>
    <submittedName>
        <fullName evidence="1">Uncharacterized protein</fullName>
    </submittedName>
</protein>
<gene>
    <name evidence="1" type="ORF">N7458_003266</name>
</gene>
<evidence type="ECO:0000313" key="1">
    <source>
        <dbReference type="EMBL" id="KAJ5461714.1"/>
    </source>
</evidence>
<sequence length="73" mass="8254">MSTTCSLPDVELGLLEDLYMPSIQDKIDALEEDNVPVIYGLWTKLPTCYRDQPAAEESLLESLEQSYSPEKCQ</sequence>
<name>A0AAD6CEL3_9EURO</name>
<comment type="caution">
    <text evidence="1">The sequence shown here is derived from an EMBL/GenBank/DDBJ whole genome shotgun (WGS) entry which is preliminary data.</text>
</comment>